<feature type="domain" description="Glycosyl hydrolase family 13 catalytic" evidence="4">
    <location>
        <begin position="56"/>
        <end position="483"/>
    </location>
</feature>
<evidence type="ECO:0000256" key="1">
    <source>
        <dbReference type="ARBA" id="ARBA00008061"/>
    </source>
</evidence>
<dbReference type="EC" id="3.2.1.1" evidence="3"/>
<reference evidence="5 6" key="1">
    <citation type="submission" date="2023-03" db="EMBL/GenBank/DDBJ databases">
        <title>Draft genome sequence of Thalassotalea insulae KCTC 62186T.</title>
        <authorList>
            <person name="Sawabe T."/>
        </authorList>
    </citation>
    <scope>NUCLEOTIDE SEQUENCE [LARGE SCALE GENOMIC DNA]</scope>
    <source>
        <strain evidence="5 6">KCTC 62186</strain>
    </source>
</reference>
<dbReference type="PANTHER" id="PTHR10357:SF209">
    <property type="entry name" value="PERIPLASMIC ALPHA-AMYLASE"/>
    <property type="match status" value="1"/>
</dbReference>
<keyword evidence="3" id="KW-0378">Hydrolase</keyword>
<dbReference type="Pfam" id="PF00128">
    <property type="entry name" value="Alpha-amylase"/>
    <property type="match status" value="1"/>
</dbReference>
<dbReference type="PRINTS" id="PR00110">
    <property type="entry name" value="ALPHAAMYLASE"/>
</dbReference>
<protein>
    <recommendedName>
        <fullName evidence="3">Alpha-amylase</fullName>
        <ecNumber evidence="3">3.2.1.1</ecNumber>
    </recommendedName>
</protein>
<evidence type="ECO:0000259" key="4">
    <source>
        <dbReference type="SMART" id="SM00642"/>
    </source>
</evidence>
<dbReference type="Proteomes" id="UP001157186">
    <property type="component" value="Unassembled WGS sequence"/>
</dbReference>
<dbReference type="Gene3D" id="3.20.20.80">
    <property type="entry name" value="Glycosidases"/>
    <property type="match status" value="1"/>
</dbReference>
<comment type="catalytic activity">
    <reaction evidence="3">
        <text>Endohydrolysis of (1-&gt;4)-alpha-D-glucosidic linkages in polysaccharides containing three or more (1-&gt;4)-alpha-linked D-glucose units.</text>
        <dbReference type="EC" id="3.2.1.1"/>
    </reaction>
</comment>
<comment type="caution">
    <text evidence="5">The sequence shown here is derived from an EMBL/GenBank/DDBJ whole genome shotgun (WGS) entry which is preliminary data.</text>
</comment>
<comment type="similarity">
    <text evidence="1 2">Belongs to the glycosyl hydrolase 13 family.</text>
</comment>
<dbReference type="SUPFAM" id="SSF51445">
    <property type="entry name" value="(Trans)glycosidases"/>
    <property type="match status" value="1"/>
</dbReference>
<keyword evidence="6" id="KW-1185">Reference proteome</keyword>
<gene>
    <name evidence="5" type="ORF">tinsulaeT_30860</name>
</gene>
<dbReference type="InterPro" id="IPR017853">
    <property type="entry name" value="GH"/>
</dbReference>
<evidence type="ECO:0000313" key="5">
    <source>
        <dbReference type="EMBL" id="GLX79746.1"/>
    </source>
</evidence>
<name>A0ABQ6GZU7_9GAMM</name>
<proteinExistence type="inferred from homology"/>
<sequence>MTNRLLGAFIACSLLFGCNNSKDNINNNGGNGTNNNSAELTEQGIDPFWNNAIVYFMMTDRFANGDKGNDHIFDRKQDAAVLRNFMGGDIKGITEKINDGYFTALGVDVLWMTPLNEQVHGYWDEDWGRSYPFHGYWIKDWTNVDANFGTESEMKNMISTAHAKGIRVLADVVINHTGPVTNVDAAWPSDWVRTDPACQWHSYEHNVKCALATSIPDVLTESEEDVELPDFLLEKWRAEGRLEQELSELDDFFERTKLNRAPKNYIVKWLTDWVREYGIDGFRVDTAKHVEAEIWQVLKTEASLAFSQWKEKNPSLVIDDKDFFMVGEVMHFGVDGFKNTPAGTRNYDYGDRQVDFYNYGFDSLINMGFATHAKGTMEDIFSTYSKELNSGALTGVGVINYVVSHDDPEPYDKARKNPYETALKLMLAPGAVQIYYGDELARNLTIEGATGDATWRSFMNWDDLAKKETQALLTHWQKLGSFRHDHIAVGAGIHKKHSDKPYVFSRTYQSKGKLDQILVALDANKGMKTLPVHHIFPDGSQVKDYYSNQLITVNNNEINFSSPFNIVLLAAVSR</sequence>
<dbReference type="InterPro" id="IPR006047">
    <property type="entry name" value="GH13_cat_dom"/>
</dbReference>
<evidence type="ECO:0000256" key="3">
    <source>
        <dbReference type="RuleBase" id="RU361134"/>
    </source>
</evidence>
<evidence type="ECO:0000313" key="6">
    <source>
        <dbReference type="Proteomes" id="UP001157186"/>
    </source>
</evidence>
<dbReference type="InterPro" id="IPR006046">
    <property type="entry name" value="Alpha_amylase"/>
</dbReference>
<evidence type="ECO:0000256" key="2">
    <source>
        <dbReference type="RuleBase" id="RU003615"/>
    </source>
</evidence>
<keyword evidence="3" id="KW-0119">Carbohydrate metabolism</keyword>
<dbReference type="EMBL" id="BSST01000001">
    <property type="protein sequence ID" value="GLX79746.1"/>
    <property type="molecule type" value="Genomic_DNA"/>
</dbReference>
<accession>A0ABQ6GZU7</accession>
<dbReference type="SMART" id="SM00642">
    <property type="entry name" value="Aamy"/>
    <property type="match status" value="1"/>
</dbReference>
<keyword evidence="3" id="KW-0326">Glycosidase</keyword>
<dbReference type="RefSeq" id="WP_284245676.1">
    <property type="nucleotide sequence ID" value="NZ_BSST01000001.1"/>
</dbReference>
<organism evidence="5 6">
    <name type="scientific">Thalassotalea insulae</name>
    <dbReference type="NCBI Taxonomy" id="2056778"/>
    <lineage>
        <taxon>Bacteria</taxon>
        <taxon>Pseudomonadati</taxon>
        <taxon>Pseudomonadota</taxon>
        <taxon>Gammaproteobacteria</taxon>
        <taxon>Alteromonadales</taxon>
        <taxon>Colwelliaceae</taxon>
        <taxon>Thalassotalea</taxon>
    </lineage>
</organism>
<dbReference type="PROSITE" id="PS51257">
    <property type="entry name" value="PROKAR_LIPOPROTEIN"/>
    <property type="match status" value="1"/>
</dbReference>
<dbReference type="PANTHER" id="PTHR10357">
    <property type="entry name" value="ALPHA-AMYLASE FAMILY MEMBER"/>
    <property type="match status" value="1"/>
</dbReference>